<comment type="caution">
    <text evidence="1">The sequence shown here is derived from an EMBL/GenBank/DDBJ whole genome shotgun (WGS) entry which is preliminary data.</text>
</comment>
<dbReference type="EMBL" id="JBHMEZ010000003">
    <property type="protein sequence ID" value="MFB9052456.1"/>
    <property type="molecule type" value="Genomic_DNA"/>
</dbReference>
<organism evidence="1 2">
    <name type="scientific">Formosa undariae</name>
    <dbReference type="NCBI Taxonomy" id="1325436"/>
    <lineage>
        <taxon>Bacteria</taxon>
        <taxon>Pseudomonadati</taxon>
        <taxon>Bacteroidota</taxon>
        <taxon>Flavobacteriia</taxon>
        <taxon>Flavobacteriales</taxon>
        <taxon>Flavobacteriaceae</taxon>
        <taxon>Formosa</taxon>
    </lineage>
</organism>
<evidence type="ECO:0008006" key="3">
    <source>
        <dbReference type="Google" id="ProtNLM"/>
    </source>
</evidence>
<keyword evidence="2" id="KW-1185">Reference proteome</keyword>
<evidence type="ECO:0000313" key="2">
    <source>
        <dbReference type="Proteomes" id="UP001589605"/>
    </source>
</evidence>
<dbReference type="RefSeq" id="WP_382381641.1">
    <property type="nucleotide sequence ID" value="NZ_JBHMEZ010000003.1"/>
</dbReference>
<reference evidence="1 2" key="1">
    <citation type="submission" date="2024-09" db="EMBL/GenBank/DDBJ databases">
        <authorList>
            <person name="Sun Q."/>
            <person name="Mori K."/>
        </authorList>
    </citation>
    <scope>NUCLEOTIDE SEQUENCE [LARGE SCALE GENOMIC DNA]</scope>
    <source>
        <strain evidence="1 2">CECT 8286</strain>
    </source>
</reference>
<name>A0ABV5EZ52_9FLAO</name>
<gene>
    <name evidence="1" type="ORF">ACFFVB_05130</name>
</gene>
<accession>A0ABV5EZ52</accession>
<sequence>MKNTLILLIVLIPCLCFSQQKRDVNPFRIGVKAGIPIGIGVEFEYVTPLLGNRIAPFISYGMLPFDDYDFKYFEAGSNIYFGGRGKGGYVSISYGKFNGEVSNLENTNTDGEAFTNGVAKEELASFNLKLGWKYGKTLYFKWELGYAIGELPTEIAVTGDINGVRESFEVSTEEVLDYVSGKGYPILNIGLGYAF</sequence>
<protein>
    <recommendedName>
        <fullName evidence="3">DUF3575 domain-containing protein</fullName>
    </recommendedName>
</protein>
<evidence type="ECO:0000313" key="1">
    <source>
        <dbReference type="EMBL" id="MFB9052456.1"/>
    </source>
</evidence>
<proteinExistence type="predicted"/>
<dbReference type="Proteomes" id="UP001589605">
    <property type="component" value="Unassembled WGS sequence"/>
</dbReference>